<keyword evidence="1" id="KW-0175">Coiled coil</keyword>
<keyword evidence="4" id="KW-1185">Reference proteome</keyword>
<feature type="compositionally biased region" description="Acidic residues" evidence="2">
    <location>
        <begin position="333"/>
        <end position="373"/>
    </location>
</feature>
<feature type="compositionally biased region" description="Low complexity" evidence="2">
    <location>
        <begin position="312"/>
        <end position="322"/>
    </location>
</feature>
<dbReference type="AlphaFoldDB" id="A0A067MF58"/>
<sequence length="381" mass="41853">MPPKTRGSTKKSKADAANPAATDTTGTPERTSTPLPPPPPPPTPILGTTGDAQRGRGRPATRSVTANSAAAPVSTPSAATPMPSATMPASASPNGSAATQPITRADRMRMARERAAHRRALESAGEAYPPALSIQQLRALKARIAELEQDLDERREAEQKAIERGNRYKEILRGEREANRSQTEAPSSIPRPTGRLHLQEHMGLADDPETYRRIHIHIGQDAVIEIIHRSGADLMRPWSAQSRTIQGQIFDAAREREPLLNRYPGNWATEGIAIQFFGNHIGYARRKANINSNFNRRRMATVRRRRGERAKSSAQSSQASSSRTTLDDLARMEDEEMEEANLTDEEGNPTDEEANPDEMDEDLSESDEEEGSGDESREISD</sequence>
<organism evidence="3 4">
    <name type="scientific">Botryobasidium botryosum (strain FD-172 SS1)</name>
    <dbReference type="NCBI Taxonomy" id="930990"/>
    <lineage>
        <taxon>Eukaryota</taxon>
        <taxon>Fungi</taxon>
        <taxon>Dikarya</taxon>
        <taxon>Basidiomycota</taxon>
        <taxon>Agaricomycotina</taxon>
        <taxon>Agaricomycetes</taxon>
        <taxon>Cantharellales</taxon>
        <taxon>Botryobasidiaceae</taxon>
        <taxon>Botryobasidium</taxon>
    </lineage>
</organism>
<feature type="compositionally biased region" description="Pro residues" evidence="2">
    <location>
        <begin position="34"/>
        <end position="44"/>
    </location>
</feature>
<evidence type="ECO:0000313" key="4">
    <source>
        <dbReference type="Proteomes" id="UP000027195"/>
    </source>
</evidence>
<dbReference type="HOGENOM" id="CLU_741835_0_0_1"/>
<feature type="region of interest" description="Disordered" evidence="2">
    <location>
        <begin position="172"/>
        <end position="195"/>
    </location>
</feature>
<dbReference type="OrthoDB" id="2755069at2759"/>
<feature type="compositionally biased region" description="Low complexity" evidence="2">
    <location>
        <begin position="63"/>
        <end position="94"/>
    </location>
</feature>
<feature type="region of interest" description="Disordered" evidence="2">
    <location>
        <begin position="1"/>
        <end position="124"/>
    </location>
</feature>
<feature type="compositionally biased region" description="Low complexity" evidence="2">
    <location>
        <begin position="15"/>
        <end position="33"/>
    </location>
</feature>
<accession>A0A067MF58</accession>
<name>A0A067MF58_BOTB1</name>
<dbReference type="EMBL" id="KL198067">
    <property type="protein sequence ID" value="KDQ10507.1"/>
    <property type="molecule type" value="Genomic_DNA"/>
</dbReference>
<protein>
    <submittedName>
        <fullName evidence="3">Uncharacterized protein</fullName>
    </submittedName>
</protein>
<gene>
    <name evidence="3" type="ORF">BOTBODRAFT_47020</name>
</gene>
<dbReference type="Proteomes" id="UP000027195">
    <property type="component" value="Unassembled WGS sequence"/>
</dbReference>
<evidence type="ECO:0000313" key="3">
    <source>
        <dbReference type="EMBL" id="KDQ10507.1"/>
    </source>
</evidence>
<feature type="region of interest" description="Disordered" evidence="2">
    <location>
        <begin position="303"/>
        <end position="381"/>
    </location>
</feature>
<feature type="coiled-coil region" evidence="1">
    <location>
        <begin position="137"/>
        <end position="164"/>
    </location>
</feature>
<feature type="compositionally biased region" description="Basic and acidic residues" evidence="2">
    <location>
        <begin position="104"/>
        <end position="114"/>
    </location>
</feature>
<evidence type="ECO:0000256" key="1">
    <source>
        <dbReference type="SAM" id="Coils"/>
    </source>
</evidence>
<proteinExistence type="predicted"/>
<dbReference type="InParanoid" id="A0A067MF58"/>
<evidence type="ECO:0000256" key="2">
    <source>
        <dbReference type="SAM" id="MobiDB-lite"/>
    </source>
</evidence>
<reference evidence="4" key="1">
    <citation type="journal article" date="2014" name="Proc. Natl. Acad. Sci. U.S.A.">
        <title>Extensive sampling of basidiomycete genomes demonstrates inadequacy of the white-rot/brown-rot paradigm for wood decay fungi.</title>
        <authorList>
            <person name="Riley R."/>
            <person name="Salamov A.A."/>
            <person name="Brown D.W."/>
            <person name="Nagy L.G."/>
            <person name="Floudas D."/>
            <person name="Held B.W."/>
            <person name="Levasseur A."/>
            <person name="Lombard V."/>
            <person name="Morin E."/>
            <person name="Otillar R."/>
            <person name="Lindquist E.A."/>
            <person name="Sun H."/>
            <person name="LaButti K.M."/>
            <person name="Schmutz J."/>
            <person name="Jabbour D."/>
            <person name="Luo H."/>
            <person name="Baker S.E."/>
            <person name="Pisabarro A.G."/>
            <person name="Walton J.D."/>
            <person name="Blanchette R.A."/>
            <person name="Henrissat B."/>
            <person name="Martin F."/>
            <person name="Cullen D."/>
            <person name="Hibbett D.S."/>
            <person name="Grigoriev I.V."/>
        </authorList>
    </citation>
    <scope>NUCLEOTIDE SEQUENCE [LARGE SCALE GENOMIC DNA]</scope>
    <source>
        <strain evidence="4">FD-172 SS1</strain>
    </source>
</reference>